<keyword evidence="5" id="KW-0677">Repeat</keyword>
<dbReference type="PROSITE" id="PS50082">
    <property type="entry name" value="WD_REPEATS_2"/>
    <property type="match status" value="1"/>
</dbReference>
<feature type="repeat" description="WD" evidence="7">
    <location>
        <begin position="35"/>
        <end position="66"/>
    </location>
</feature>
<evidence type="ECO:0000256" key="4">
    <source>
        <dbReference type="ARBA" id="ARBA00022694"/>
    </source>
</evidence>
<dbReference type="GO" id="GO:0005737">
    <property type="term" value="C:cytoplasm"/>
    <property type="evidence" value="ECO:0007669"/>
    <property type="project" value="UniProtKB-SubCell"/>
</dbReference>
<dbReference type="InterPro" id="IPR015943">
    <property type="entry name" value="WD40/YVTN_repeat-like_dom_sf"/>
</dbReference>
<evidence type="ECO:0000256" key="7">
    <source>
        <dbReference type="PROSITE-ProRule" id="PRU00221"/>
    </source>
</evidence>
<evidence type="ECO:0000313" key="8">
    <source>
        <dbReference type="EMBL" id="PRQ45102.1"/>
    </source>
</evidence>
<dbReference type="Gramene" id="PRQ45102">
    <property type="protein sequence ID" value="PRQ45102"/>
    <property type="gene ID" value="RchiOBHm_Chr3g0486521"/>
</dbReference>
<proteinExistence type="inferred from homology"/>
<evidence type="ECO:0000256" key="5">
    <source>
        <dbReference type="ARBA" id="ARBA00022737"/>
    </source>
</evidence>
<evidence type="ECO:0000256" key="6">
    <source>
        <dbReference type="ARBA" id="ARBA00038255"/>
    </source>
</evidence>
<dbReference type="STRING" id="74649.A0A2P6RFA8"/>
<dbReference type="PANTHER" id="PTHR14344:SF3">
    <property type="entry name" value="WD REPEAT-CONTAINING PROTEIN 6"/>
    <property type="match status" value="1"/>
</dbReference>
<organism evidence="8 9">
    <name type="scientific">Rosa chinensis</name>
    <name type="common">China rose</name>
    <dbReference type="NCBI Taxonomy" id="74649"/>
    <lineage>
        <taxon>Eukaryota</taxon>
        <taxon>Viridiplantae</taxon>
        <taxon>Streptophyta</taxon>
        <taxon>Embryophyta</taxon>
        <taxon>Tracheophyta</taxon>
        <taxon>Spermatophyta</taxon>
        <taxon>Magnoliopsida</taxon>
        <taxon>eudicotyledons</taxon>
        <taxon>Gunneridae</taxon>
        <taxon>Pentapetalae</taxon>
        <taxon>rosids</taxon>
        <taxon>fabids</taxon>
        <taxon>Rosales</taxon>
        <taxon>Rosaceae</taxon>
        <taxon>Rosoideae</taxon>
        <taxon>Rosoideae incertae sedis</taxon>
        <taxon>Rosa</taxon>
    </lineage>
</organism>
<gene>
    <name evidence="8" type="ORF">RchiOBHm_Chr3g0486521</name>
</gene>
<keyword evidence="4" id="KW-0819">tRNA processing</keyword>
<dbReference type="InterPro" id="IPR051973">
    <property type="entry name" value="tRNA_Anticodon_Mtase-Reg"/>
</dbReference>
<dbReference type="Pfam" id="PF00400">
    <property type="entry name" value="WD40"/>
    <property type="match status" value="1"/>
</dbReference>
<sequence length="114" mass="12818">MFDNQVEHRIDQSNSLSNGVQLHNCQYEAIHISKLAGHEGSIFRISWSSNGSKLVSISDDRSARVWAVFTETMHSKKPADSFGLMLFGHSARVWDCCIFGSVSFTKCLNIAFLY</sequence>
<dbReference type="Proteomes" id="UP000238479">
    <property type="component" value="Chromosome 3"/>
</dbReference>
<keyword evidence="2" id="KW-0963">Cytoplasm</keyword>
<protein>
    <submittedName>
        <fullName evidence="8">Putative transcription factor WD40-like family</fullName>
    </submittedName>
</protein>
<dbReference type="SMART" id="SM00320">
    <property type="entry name" value="WD40"/>
    <property type="match status" value="1"/>
</dbReference>
<dbReference type="GO" id="GO:0030488">
    <property type="term" value="P:tRNA methylation"/>
    <property type="evidence" value="ECO:0007669"/>
    <property type="project" value="TreeGrafter"/>
</dbReference>
<evidence type="ECO:0000256" key="2">
    <source>
        <dbReference type="ARBA" id="ARBA00022490"/>
    </source>
</evidence>
<dbReference type="SUPFAM" id="SSF50978">
    <property type="entry name" value="WD40 repeat-like"/>
    <property type="match status" value="1"/>
</dbReference>
<keyword evidence="3 7" id="KW-0853">WD repeat</keyword>
<comment type="subcellular location">
    <subcellularLocation>
        <location evidence="1">Cytoplasm</location>
    </subcellularLocation>
</comment>
<name>A0A2P6RFA8_ROSCH</name>
<reference evidence="8 9" key="1">
    <citation type="journal article" date="2018" name="Nat. Genet.">
        <title>The Rosa genome provides new insights in the design of modern roses.</title>
        <authorList>
            <person name="Bendahmane M."/>
        </authorList>
    </citation>
    <scope>NUCLEOTIDE SEQUENCE [LARGE SCALE GENOMIC DNA]</scope>
    <source>
        <strain evidence="9">cv. Old Blush</strain>
    </source>
</reference>
<dbReference type="PANTHER" id="PTHR14344">
    <property type="entry name" value="WD REPEAT PROTEIN"/>
    <property type="match status" value="1"/>
</dbReference>
<dbReference type="InterPro" id="IPR036322">
    <property type="entry name" value="WD40_repeat_dom_sf"/>
</dbReference>
<accession>A0A2P6RFA8</accession>
<dbReference type="AlphaFoldDB" id="A0A2P6RFA8"/>
<evidence type="ECO:0000256" key="1">
    <source>
        <dbReference type="ARBA" id="ARBA00004496"/>
    </source>
</evidence>
<dbReference type="InterPro" id="IPR001680">
    <property type="entry name" value="WD40_rpt"/>
</dbReference>
<dbReference type="EMBL" id="PDCK01000041">
    <property type="protein sequence ID" value="PRQ45102.1"/>
    <property type="molecule type" value="Genomic_DNA"/>
</dbReference>
<comment type="similarity">
    <text evidence="6">Belongs to the WD repeat WDR6 family.</text>
</comment>
<dbReference type="PROSITE" id="PS50294">
    <property type="entry name" value="WD_REPEATS_REGION"/>
    <property type="match status" value="1"/>
</dbReference>
<evidence type="ECO:0000256" key="3">
    <source>
        <dbReference type="ARBA" id="ARBA00022574"/>
    </source>
</evidence>
<dbReference type="Gene3D" id="2.130.10.10">
    <property type="entry name" value="YVTN repeat-like/Quinoprotein amine dehydrogenase"/>
    <property type="match status" value="1"/>
</dbReference>
<comment type="caution">
    <text evidence="8">The sequence shown here is derived from an EMBL/GenBank/DDBJ whole genome shotgun (WGS) entry which is preliminary data.</text>
</comment>
<keyword evidence="9" id="KW-1185">Reference proteome</keyword>
<evidence type="ECO:0000313" key="9">
    <source>
        <dbReference type="Proteomes" id="UP000238479"/>
    </source>
</evidence>